<comment type="caution">
    <text evidence="12">The sequence shown here is derived from an EMBL/GenBank/DDBJ whole genome shotgun (WGS) entry which is preliminary data.</text>
</comment>
<evidence type="ECO:0000256" key="4">
    <source>
        <dbReference type="ARBA" id="ARBA00022723"/>
    </source>
</evidence>
<keyword evidence="5" id="KW-0547">Nucleotide-binding</keyword>
<feature type="domain" description="IMP biosynthesis enzyme PurP N-terminal" evidence="10">
    <location>
        <begin position="6"/>
        <end position="131"/>
    </location>
</feature>
<organism evidence="12 13">
    <name type="scientific">Candidatus Gottesmanbacteria bacterium RIFCSPLOWO2_01_FULL_42_22</name>
    <dbReference type="NCBI Taxonomy" id="1798391"/>
    <lineage>
        <taxon>Bacteria</taxon>
        <taxon>Candidatus Gottesmaniibacteriota</taxon>
    </lineage>
</organism>
<keyword evidence="3" id="KW-0436">Ligase</keyword>
<dbReference type="InterPro" id="IPR009720">
    <property type="entry name" value="IMP_biosynth_PurP_C"/>
</dbReference>
<keyword evidence="9" id="KW-0464">Manganese</keyword>
<evidence type="ECO:0000256" key="9">
    <source>
        <dbReference type="ARBA" id="ARBA00023211"/>
    </source>
</evidence>
<evidence type="ECO:0000256" key="7">
    <source>
        <dbReference type="ARBA" id="ARBA00022840"/>
    </source>
</evidence>
<evidence type="ECO:0000256" key="8">
    <source>
        <dbReference type="ARBA" id="ARBA00022842"/>
    </source>
</evidence>
<protein>
    <recommendedName>
        <fullName evidence="14">5-formaminoimidazole-4-carboxamide-1-(Beta)-D-ribofuranosyl 5'-monophosphate synthetase</fullName>
    </recommendedName>
</protein>
<keyword evidence="7" id="KW-0067">ATP-binding</keyword>
<sequence>MTKPIIATLAGHSALEIFTAAKKGKFETLALVVAGRERTYSHYYRHLIDKLITLRHFSQLTDPATRGMFPKNTVFIPHRYIQVYCDLYKFENEFKIPVFGNRQLLKYEEREGRYNQYQILKKSGIEYPKQFKEPKEIDRLVLVKVREKIRRYERAFFFAANQAEFYNEGQKLIRIGRITESDLKEAVIEEFILGPQVNFNFFYSPLEKRLELLGTDTRRQTNLDGLIRLPSVWQIKFLEKNNPSYIESGHISVTVKESLLEKAFAAAEKILKAAREISPPGIIGPFALQTAVTAGPPSEKIITFDLSLRIPGSPGTAFTPYSSYLFGRNMTCGERIVMEIEKALKLKSLPKITS</sequence>
<comment type="cofactor">
    <cofactor evidence="2">
        <name>Mg(2+)</name>
        <dbReference type="ChEBI" id="CHEBI:18420"/>
    </cofactor>
</comment>
<dbReference type="SUPFAM" id="SSF56059">
    <property type="entry name" value="Glutathione synthetase ATP-binding domain-like"/>
    <property type="match status" value="1"/>
</dbReference>
<dbReference type="SUPFAM" id="SSF52440">
    <property type="entry name" value="PreATP-grasp domain"/>
    <property type="match status" value="1"/>
</dbReference>
<dbReference type="Gene3D" id="3.40.50.20">
    <property type="match status" value="1"/>
</dbReference>
<dbReference type="Gene3D" id="3.30.1490.20">
    <property type="entry name" value="ATP-grasp fold, A domain"/>
    <property type="match status" value="1"/>
</dbReference>
<name>A0A1F6BLD0_9BACT</name>
<dbReference type="EMBL" id="MFJU01000001">
    <property type="protein sequence ID" value="OGG37347.1"/>
    <property type="molecule type" value="Genomic_DNA"/>
</dbReference>
<dbReference type="Proteomes" id="UP000176228">
    <property type="component" value="Unassembled WGS sequence"/>
</dbReference>
<dbReference type="Gene3D" id="3.30.470.20">
    <property type="entry name" value="ATP-grasp fold, B domain"/>
    <property type="match status" value="1"/>
</dbReference>
<dbReference type="GO" id="GO:0000287">
    <property type="term" value="F:magnesium ion binding"/>
    <property type="evidence" value="ECO:0007669"/>
    <property type="project" value="InterPro"/>
</dbReference>
<comment type="cofactor">
    <cofactor evidence="1">
        <name>Mn(2+)</name>
        <dbReference type="ChEBI" id="CHEBI:29035"/>
    </cofactor>
</comment>
<keyword evidence="4" id="KW-0479">Metal-binding</keyword>
<evidence type="ECO:0000256" key="6">
    <source>
        <dbReference type="ARBA" id="ARBA00022755"/>
    </source>
</evidence>
<dbReference type="Pfam" id="PF06973">
    <property type="entry name" value="DUF1297"/>
    <property type="match status" value="1"/>
</dbReference>
<reference evidence="12 13" key="1">
    <citation type="journal article" date="2016" name="Nat. Commun.">
        <title>Thousands of microbial genomes shed light on interconnected biogeochemical processes in an aquifer system.</title>
        <authorList>
            <person name="Anantharaman K."/>
            <person name="Brown C.T."/>
            <person name="Hug L.A."/>
            <person name="Sharon I."/>
            <person name="Castelle C.J."/>
            <person name="Probst A.J."/>
            <person name="Thomas B.C."/>
            <person name="Singh A."/>
            <person name="Wilkins M.J."/>
            <person name="Karaoz U."/>
            <person name="Brodie E.L."/>
            <person name="Williams K.H."/>
            <person name="Hubbard S.S."/>
            <person name="Banfield J.F."/>
        </authorList>
    </citation>
    <scope>NUCLEOTIDE SEQUENCE [LARGE SCALE GENOMIC DNA]</scope>
</reference>
<keyword evidence="6" id="KW-0658">Purine biosynthesis</keyword>
<dbReference type="InterPro" id="IPR016185">
    <property type="entry name" value="PreATP-grasp_dom_sf"/>
</dbReference>
<dbReference type="GO" id="GO:0005524">
    <property type="term" value="F:ATP binding"/>
    <property type="evidence" value="ECO:0007669"/>
    <property type="project" value="UniProtKB-KW"/>
</dbReference>
<dbReference type="AlphaFoldDB" id="A0A1F6BLD0"/>
<dbReference type="PANTHER" id="PTHR38147">
    <property type="entry name" value="5-FORMAMINOIMIDAZOLE-4-CARBOXAMIDE-1-(BETA)-D-RIBOFURANOSYL 5'-MONOPHOSPHATE SYNTHETASE-RELATED"/>
    <property type="match status" value="1"/>
</dbReference>
<evidence type="ECO:0000256" key="1">
    <source>
        <dbReference type="ARBA" id="ARBA00001936"/>
    </source>
</evidence>
<dbReference type="InterPro" id="IPR023656">
    <property type="entry name" value="IMP_biosynth_PurP"/>
</dbReference>
<evidence type="ECO:0000313" key="12">
    <source>
        <dbReference type="EMBL" id="OGG37347.1"/>
    </source>
</evidence>
<dbReference type="GO" id="GO:0016879">
    <property type="term" value="F:ligase activity, forming carbon-nitrogen bonds"/>
    <property type="evidence" value="ECO:0007669"/>
    <property type="project" value="InterPro"/>
</dbReference>
<feature type="domain" description="IMP biosynthesis enzyme PurP C-terminal" evidence="11">
    <location>
        <begin position="164"/>
        <end position="353"/>
    </location>
</feature>
<evidence type="ECO:0000256" key="2">
    <source>
        <dbReference type="ARBA" id="ARBA00001946"/>
    </source>
</evidence>
<dbReference type="Pfam" id="PF06849">
    <property type="entry name" value="DUF1246"/>
    <property type="match status" value="1"/>
</dbReference>
<accession>A0A1F6BLD0</accession>
<evidence type="ECO:0000256" key="3">
    <source>
        <dbReference type="ARBA" id="ARBA00022598"/>
    </source>
</evidence>
<evidence type="ECO:0000313" key="13">
    <source>
        <dbReference type="Proteomes" id="UP000176228"/>
    </source>
</evidence>
<dbReference type="InterPro" id="IPR010672">
    <property type="entry name" value="IMP_biosynth_PurP_N"/>
</dbReference>
<dbReference type="InterPro" id="IPR013815">
    <property type="entry name" value="ATP_grasp_subdomain_1"/>
</dbReference>
<evidence type="ECO:0000256" key="5">
    <source>
        <dbReference type="ARBA" id="ARBA00022741"/>
    </source>
</evidence>
<dbReference type="STRING" id="1798391.A2968_03915"/>
<evidence type="ECO:0008006" key="14">
    <source>
        <dbReference type="Google" id="ProtNLM"/>
    </source>
</evidence>
<keyword evidence="8" id="KW-0460">Magnesium</keyword>
<evidence type="ECO:0000259" key="11">
    <source>
        <dbReference type="Pfam" id="PF06973"/>
    </source>
</evidence>
<evidence type="ECO:0000259" key="10">
    <source>
        <dbReference type="Pfam" id="PF06849"/>
    </source>
</evidence>
<proteinExistence type="predicted"/>
<dbReference type="GO" id="GO:0006188">
    <property type="term" value="P:IMP biosynthetic process"/>
    <property type="evidence" value="ECO:0007669"/>
    <property type="project" value="InterPro"/>
</dbReference>
<dbReference type="PIRSF" id="PIRSF004602">
    <property type="entry name" value="ATPgrasp_PurP"/>
    <property type="match status" value="1"/>
</dbReference>
<dbReference type="PANTHER" id="PTHR38147:SF1">
    <property type="entry name" value="5-FORMAMINOIMIDAZOLE-4-CARBOXAMIDE-1-(BETA)-D-RIBOFURANOSYL 5'-MONOPHOSPHATE SYNTHETASE"/>
    <property type="match status" value="1"/>
</dbReference>
<gene>
    <name evidence="12" type="ORF">A2968_03915</name>
</gene>